<dbReference type="AlphaFoldDB" id="A0A2W5KG96"/>
<accession>A0A2W5KG96</accession>
<comment type="caution">
    <text evidence="1">The sequence shown here is derived from an EMBL/GenBank/DDBJ whole genome shotgun (WGS) entry which is preliminary data.</text>
</comment>
<gene>
    <name evidence="1" type="ORF">DI564_09575</name>
</gene>
<evidence type="ECO:0000313" key="1">
    <source>
        <dbReference type="EMBL" id="PZQ14744.1"/>
    </source>
</evidence>
<reference evidence="1 2" key="1">
    <citation type="submission" date="2017-08" db="EMBL/GenBank/DDBJ databases">
        <title>Infants hospitalized years apart are colonized by the same room-sourced microbial strains.</title>
        <authorList>
            <person name="Brooks B."/>
            <person name="Olm M.R."/>
            <person name="Firek B.A."/>
            <person name="Baker R."/>
            <person name="Thomas B.C."/>
            <person name="Morowitz M.J."/>
            <person name="Banfield J.F."/>
        </authorList>
    </citation>
    <scope>NUCLEOTIDE SEQUENCE [LARGE SCALE GENOMIC DNA]</scope>
    <source>
        <strain evidence="1">S2_005_003_R2_42</strain>
    </source>
</reference>
<proteinExistence type="predicted"/>
<dbReference type="Proteomes" id="UP000249046">
    <property type="component" value="Unassembled WGS sequence"/>
</dbReference>
<protein>
    <submittedName>
        <fullName evidence="1">Uncharacterized protein</fullName>
    </submittedName>
</protein>
<evidence type="ECO:0000313" key="2">
    <source>
        <dbReference type="Proteomes" id="UP000249046"/>
    </source>
</evidence>
<name>A0A2W5KG96_9GAMM</name>
<organism evidence="1 2">
    <name type="scientific">Rhodanobacter denitrificans</name>
    <dbReference type="NCBI Taxonomy" id="666685"/>
    <lineage>
        <taxon>Bacteria</taxon>
        <taxon>Pseudomonadati</taxon>
        <taxon>Pseudomonadota</taxon>
        <taxon>Gammaproteobacteria</taxon>
        <taxon>Lysobacterales</taxon>
        <taxon>Rhodanobacteraceae</taxon>
        <taxon>Rhodanobacter</taxon>
    </lineage>
</organism>
<sequence length="148" mass="15579">MGNLTLTNRPGDDSNSLQGVDLSMLVNGGAFDAAKVAWDFSNSTTPILSNSGYVNVEVTLANTATSSTSFAWTRVGQTLVPQNPSAVNAWLANLKSPVASVDFSLPTIGVDNYAGTNVITGEIKYDTVVQAGAAYAWYNDCSGYCVIR</sequence>
<dbReference type="EMBL" id="QFPO01000007">
    <property type="protein sequence ID" value="PZQ14744.1"/>
    <property type="molecule type" value="Genomic_DNA"/>
</dbReference>